<dbReference type="InterPro" id="IPR001539">
    <property type="entry name" value="Peptidase_U32"/>
</dbReference>
<proteinExistence type="predicted"/>
<protein>
    <submittedName>
        <fullName evidence="1">Peptidase U32 family protein</fullName>
    </submittedName>
</protein>
<dbReference type="Proteomes" id="UP000326169">
    <property type="component" value="Unassembled WGS sequence"/>
</dbReference>
<evidence type="ECO:0000313" key="2">
    <source>
        <dbReference type="Proteomes" id="UP000326169"/>
    </source>
</evidence>
<gene>
    <name evidence="1" type="ORF">NIES46_17880</name>
</gene>
<evidence type="ECO:0000313" key="1">
    <source>
        <dbReference type="EMBL" id="GCE93736.1"/>
    </source>
</evidence>
<keyword evidence="2" id="KW-1185">Reference proteome</keyword>
<dbReference type="PANTHER" id="PTHR30217">
    <property type="entry name" value="PEPTIDASE U32 FAMILY"/>
    <property type="match status" value="1"/>
</dbReference>
<accession>A0A5M3T7G0</accession>
<dbReference type="GeneID" id="301682646"/>
<comment type="caution">
    <text evidence="1">The sequence shown here is derived from an EMBL/GenBank/DDBJ whole genome shotgun (WGS) entry which is preliminary data.</text>
</comment>
<dbReference type="InterPro" id="IPR051454">
    <property type="entry name" value="RNA/ubiquinone_mod_enzymes"/>
</dbReference>
<sequence>MLFNTFVGSLEDLDRCARVANLGEVLLEPFLLARQGKLTEPEAFFLAEEAKKRGLRPVLVWDILMTEGVMMQIVDRLCYWDLLNFAAIRVCDPGAAEWLMVHYPQLPIQLIVETGNHNFEALIGWCQLFAGCLERLILSTEIPENKLIEYCQKLPVPCEVLGVGRILLFYSPRSLLAEHISEENNQGFIEVKAMAEENGDRPLPAVETHQGTFLFLDKDWFILDQLEGLEKAGLHSLRLDLRHFGKNGNLAPDIDQICEQIFTDPVTLKKNWQTEARSPFFKANRTTSIFSRMKSKSKISHYRNDSCVAEVLGGESGKYIVFQVLRPFDISEINQVVIPTGEKVDIPETVTFKNLQGDPIKKGDRDQIIITDWIKKVTPGSLILRN</sequence>
<dbReference type="EMBL" id="BIMW01000078">
    <property type="protein sequence ID" value="GCE93736.1"/>
    <property type="molecule type" value="Genomic_DNA"/>
</dbReference>
<dbReference type="PANTHER" id="PTHR30217:SF12">
    <property type="entry name" value="U32 FAMILY PEPTIDASE"/>
    <property type="match status" value="1"/>
</dbReference>
<name>A0A5M3T7G0_LIMPL</name>
<dbReference type="RefSeq" id="WP_006617578.1">
    <property type="nucleotide sequence ID" value="NZ_BIMW01000078.1"/>
</dbReference>
<organism evidence="1 2">
    <name type="scientific">Limnospira platensis NIES-46</name>
    <dbReference type="NCBI Taxonomy" id="1236695"/>
    <lineage>
        <taxon>Bacteria</taxon>
        <taxon>Bacillati</taxon>
        <taxon>Cyanobacteriota</taxon>
        <taxon>Cyanophyceae</taxon>
        <taxon>Oscillatoriophycideae</taxon>
        <taxon>Oscillatoriales</taxon>
        <taxon>Sirenicapillariaceae</taxon>
        <taxon>Limnospira</taxon>
    </lineage>
</organism>
<reference evidence="1 2" key="1">
    <citation type="journal article" date="2019" name="J Genomics">
        <title>The Draft Genome of a Hydrogen-producing Cyanobacterium, Arthrospira platensis NIES-46.</title>
        <authorList>
            <person name="Suzuki S."/>
            <person name="Yamaguchi H."/>
            <person name="Kawachi M."/>
        </authorList>
    </citation>
    <scope>NUCLEOTIDE SEQUENCE [LARGE SCALE GENOMIC DNA]</scope>
    <source>
        <strain evidence="1 2">NIES-46</strain>
    </source>
</reference>
<dbReference type="Pfam" id="PF01136">
    <property type="entry name" value="Peptidase_U32"/>
    <property type="match status" value="1"/>
</dbReference>